<reference evidence="9 10" key="1">
    <citation type="submission" date="2018-08" db="EMBL/GenBank/DDBJ databases">
        <title>Pallidiluteibacterium maritimus gen. nov., sp. nov., isolated from coastal sediment.</title>
        <authorList>
            <person name="Zhou L.Y."/>
        </authorList>
    </citation>
    <scope>NUCLEOTIDE SEQUENCE [LARGE SCALE GENOMIC DNA]</scope>
    <source>
        <strain evidence="9 10">XSD2</strain>
    </source>
</reference>
<dbReference type="GO" id="GO:0008237">
    <property type="term" value="F:metallopeptidase activity"/>
    <property type="evidence" value="ECO:0007669"/>
    <property type="project" value="UniProtKB-KW"/>
</dbReference>
<comment type="caution">
    <text evidence="9">The sequence shown here is derived from an EMBL/GenBank/DDBJ whole genome shotgun (WGS) entry which is preliminary data.</text>
</comment>
<evidence type="ECO:0000256" key="3">
    <source>
        <dbReference type="ARBA" id="ARBA00022801"/>
    </source>
</evidence>
<dbReference type="GO" id="GO:0006508">
    <property type="term" value="P:proteolysis"/>
    <property type="evidence" value="ECO:0007669"/>
    <property type="project" value="UniProtKB-KW"/>
</dbReference>
<dbReference type="Proteomes" id="UP000265926">
    <property type="component" value="Unassembled WGS sequence"/>
</dbReference>
<keyword evidence="3" id="KW-0378">Hydrolase</keyword>
<organism evidence="9 10">
    <name type="scientific">Maribellus luteus</name>
    <dbReference type="NCBI Taxonomy" id="2305463"/>
    <lineage>
        <taxon>Bacteria</taxon>
        <taxon>Pseudomonadati</taxon>
        <taxon>Bacteroidota</taxon>
        <taxon>Bacteroidia</taxon>
        <taxon>Marinilabiliales</taxon>
        <taxon>Prolixibacteraceae</taxon>
        <taxon>Maribellus</taxon>
    </lineage>
</organism>
<dbReference type="OrthoDB" id="9811314at2"/>
<dbReference type="InterPro" id="IPR011765">
    <property type="entry name" value="Pept_M16_N"/>
</dbReference>
<evidence type="ECO:0000256" key="2">
    <source>
        <dbReference type="ARBA" id="ARBA00022670"/>
    </source>
</evidence>
<evidence type="ECO:0000256" key="6">
    <source>
        <dbReference type="SAM" id="SignalP"/>
    </source>
</evidence>
<evidence type="ECO:0000256" key="4">
    <source>
        <dbReference type="ARBA" id="ARBA00022833"/>
    </source>
</evidence>
<keyword evidence="4" id="KW-0862">Zinc</keyword>
<comment type="similarity">
    <text evidence="1">Belongs to the peptidase M16 family.</text>
</comment>
<dbReference type="GO" id="GO:0046872">
    <property type="term" value="F:metal ion binding"/>
    <property type="evidence" value="ECO:0007669"/>
    <property type="project" value="InterPro"/>
</dbReference>
<name>A0A399SW67_9BACT</name>
<gene>
    <name evidence="9" type="ORF">D1614_16475</name>
</gene>
<dbReference type="Gene3D" id="3.30.830.10">
    <property type="entry name" value="Metalloenzyme, LuxS/M16 peptidase-like"/>
    <property type="match status" value="4"/>
</dbReference>
<dbReference type="AlphaFoldDB" id="A0A399SW67"/>
<dbReference type="RefSeq" id="WP_119439068.1">
    <property type="nucleotide sequence ID" value="NZ_QWGR01000010.1"/>
</dbReference>
<keyword evidence="2" id="KW-0645">Protease</keyword>
<accession>A0A399SW67</accession>
<dbReference type="Pfam" id="PF00675">
    <property type="entry name" value="Peptidase_M16"/>
    <property type="match status" value="1"/>
</dbReference>
<keyword evidence="5" id="KW-0482">Metalloprotease</keyword>
<feature type="signal peptide" evidence="6">
    <location>
        <begin position="1"/>
        <end position="18"/>
    </location>
</feature>
<evidence type="ECO:0000259" key="8">
    <source>
        <dbReference type="Pfam" id="PF05193"/>
    </source>
</evidence>
<dbReference type="InterPro" id="IPR011249">
    <property type="entry name" value="Metalloenz_LuxS/M16"/>
</dbReference>
<dbReference type="EMBL" id="QWGR01000010">
    <property type="protein sequence ID" value="RIJ47029.1"/>
    <property type="molecule type" value="Genomic_DNA"/>
</dbReference>
<keyword evidence="6" id="KW-0732">Signal</keyword>
<evidence type="ECO:0000259" key="7">
    <source>
        <dbReference type="Pfam" id="PF00675"/>
    </source>
</evidence>
<dbReference type="PANTHER" id="PTHR43690">
    <property type="entry name" value="NARDILYSIN"/>
    <property type="match status" value="1"/>
</dbReference>
<feature type="domain" description="Peptidase M16 C-terminal" evidence="8">
    <location>
        <begin position="208"/>
        <end position="387"/>
    </location>
</feature>
<evidence type="ECO:0000313" key="9">
    <source>
        <dbReference type="EMBL" id="RIJ47029.1"/>
    </source>
</evidence>
<dbReference type="InterPro" id="IPR007863">
    <property type="entry name" value="Peptidase_M16_C"/>
</dbReference>
<proteinExistence type="inferred from homology"/>
<dbReference type="Pfam" id="PF05193">
    <property type="entry name" value="Peptidase_M16_C"/>
    <property type="match status" value="2"/>
</dbReference>
<protein>
    <submittedName>
        <fullName evidence="9">Insulinase family protein</fullName>
    </submittedName>
</protein>
<keyword evidence="10" id="KW-1185">Reference proteome</keyword>
<evidence type="ECO:0000313" key="10">
    <source>
        <dbReference type="Proteomes" id="UP000265926"/>
    </source>
</evidence>
<feature type="chain" id="PRO_5017460084" evidence="6">
    <location>
        <begin position="19"/>
        <end position="933"/>
    </location>
</feature>
<feature type="domain" description="Peptidase M16 N-terminal" evidence="7">
    <location>
        <begin position="49"/>
        <end position="166"/>
    </location>
</feature>
<evidence type="ECO:0000256" key="1">
    <source>
        <dbReference type="ARBA" id="ARBA00007261"/>
    </source>
</evidence>
<dbReference type="InterPro" id="IPR050626">
    <property type="entry name" value="Peptidase_M16"/>
</dbReference>
<dbReference type="PANTHER" id="PTHR43690:SF34">
    <property type="entry name" value="ZINC PROTEASE PQQL-LIKE"/>
    <property type="match status" value="1"/>
</dbReference>
<sequence>MKLFWITFLVLGTLFATAQTNVDLKSSLPEDPAVSKGMLENGLTYYVRANSEPENRAELMLVLKAGSVDEDDDQQGLAHFGEHMAFNGTKNFPKHELINYFESIGMEFGPEINAYTSFDETVYMLKVPLDQPEYMEKGLQVLYDWACQIDDSDEEVNAERGIILEEERMGRGANDRMMKKWLPVFLHDSKYAVRLPIGKVDIIENCAPETLRRYRNDWYRPDLQAVIVVGDFDQNEMVEKVKEKFSAIPARSNPREKKYFEIPGHAETLVSINTDKEAQYPVAFVYYKHDLKKSKTLGDYRHSILEKLYTAMINSRLAEKTQQADPPFLMGQSAYGHQFGPLSTYVSIAVTQGDKMETGLKEVLLENERVKKFGFTETELERQKSSLLNNMEKAYNERNNTKSVSYANEYKRNFLMTEESFPGMENEYAYFKEFMPGISVDEVNALAKEWITKENRVVVITAPENEKTKVPTEEEIRALLDEVENTEVEAYVDAVSDVPLIADEPFGSKVNEERSIEKVDAVEWKLANGATVVVKKTNFKEDEVLFNAWSLGGTSVYPKENDVSANLTTDVMSESGIARFDEITLNKMLSDKVFGLNPYISDLREGFNGSSSVKDVETLLQMLYLYFTEPRFDEVSYQSLMKQYATVLENKSASPEANFRDTLNVVLSNYNERSKPMSVERLAEASFPEMKKIGKDRFKDAADFKFFFVGNIDLATFKPLVEKYIGGIPTLNRNEKWVDLGIRKPEGVVEKVVHKGQEEKGIQYIVFHGAFDYSGANQVQLDAVGKILSTRLLEVIREDKGGVYSIGAYPSSSRFPQPEYTVAISYGTSPDKLDELKKAVFDIIKEYAENGPTEDELSKAKEKMHREREIQVRENRFWLNNLSNTYYIKEGDFSEFGTFGQLVDKLTVESTQKAFNDYFNFKNYVSVALEPAE</sequence>
<evidence type="ECO:0000256" key="5">
    <source>
        <dbReference type="ARBA" id="ARBA00023049"/>
    </source>
</evidence>
<feature type="domain" description="Peptidase M16 C-terminal" evidence="8">
    <location>
        <begin position="699"/>
        <end position="863"/>
    </location>
</feature>
<dbReference type="SUPFAM" id="SSF63411">
    <property type="entry name" value="LuxS/MPP-like metallohydrolase"/>
    <property type="match status" value="4"/>
</dbReference>